<organism evidence="2">
    <name type="scientific">Naegleria gruberi</name>
    <name type="common">Amoeba</name>
    <dbReference type="NCBI Taxonomy" id="5762"/>
    <lineage>
        <taxon>Eukaryota</taxon>
        <taxon>Discoba</taxon>
        <taxon>Heterolobosea</taxon>
        <taxon>Tetramitia</taxon>
        <taxon>Eutetramitia</taxon>
        <taxon>Vahlkampfiidae</taxon>
        <taxon>Naegleria</taxon>
    </lineage>
</organism>
<dbReference type="Proteomes" id="UP000006671">
    <property type="component" value="Unassembled WGS sequence"/>
</dbReference>
<sequence>MNPFSLDAAFDLETPSESRQTLFPSTPINTQSLSDISAFVLTSITQEESSDPSCIIRNNLKNILSFLPICPALFYFKLVSKEWSETIMDIREEIYQGKASISLLTFSKHKKIINGVNVQSDTIVTTAQNTPQSYQSTSKSELNINFPLALLENLCDNNPLIGPNTHIQSVELLGLTISEMEFVLKKLAQTRNSSGFNKMIMPSTPSSGLLMDNFDAFPPTPAVFKSAANQTFNNIQPLIKNLVIGWPNTTVENNFVIPQLSNTAGGPVNSQVFSLSALDTSESQIQLPDDDEEDSDMDDFIEYDDDNQDYTTVNGAGEDEEDDDIVTSLKTTVSFNTSTISVLQSIETILIIDAVNERSLINYDILVDSFNAEALSSMDDVDFRVDSFSKEDYTPSKFNHLLDFIFFNTNPIYSCKMKFLRNPFFYYAEDSYHDMVNSELKPYLNALTQCKSCGPLFHYSRCLLSDVISNEFLIDIKFLKENWNVLLKPLYEYNLLNWNDTVYKYSTEKADVIQTVLKFVYELYANPNALSSQTFKQDLMSSFSETYSTFLENESVSLATNILETLAEWSRNTLPSNLDLKPYDIHHFSHCLNMKSSSYFTKAIDHFFMGIIKTLDSEETTRQIRSWNSLLESGQKRSLSTVPTPETKKKRIQL</sequence>
<dbReference type="VEuPathDB" id="AmoebaDB:NAEGRDRAFT_66205"/>
<evidence type="ECO:0000313" key="2">
    <source>
        <dbReference type="Proteomes" id="UP000006671"/>
    </source>
</evidence>
<dbReference type="InParanoid" id="D2VBG0"/>
<keyword evidence="2" id="KW-1185">Reference proteome</keyword>
<reference evidence="1 2" key="1">
    <citation type="journal article" date="2010" name="Cell">
        <title>The genome of Naegleria gruberi illuminates early eukaryotic versatility.</title>
        <authorList>
            <person name="Fritz-Laylin L.K."/>
            <person name="Prochnik S.E."/>
            <person name="Ginger M.L."/>
            <person name="Dacks J.B."/>
            <person name="Carpenter M.L."/>
            <person name="Field M.C."/>
            <person name="Kuo A."/>
            <person name="Paredez A."/>
            <person name="Chapman J."/>
            <person name="Pham J."/>
            <person name="Shu S."/>
            <person name="Neupane R."/>
            <person name="Cipriano M."/>
            <person name="Mancuso J."/>
            <person name="Tu H."/>
            <person name="Salamov A."/>
            <person name="Lindquist E."/>
            <person name="Shapiro H."/>
            <person name="Lucas S."/>
            <person name="Grigoriev I.V."/>
            <person name="Cande W.Z."/>
            <person name="Fulton C."/>
            <person name="Rokhsar D.S."/>
            <person name="Dawson S.C."/>
        </authorList>
    </citation>
    <scope>NUCLEOTIDE SEQUENCE [LARGE SCALE GENOMIC DNA]</scope>
    <source>
        <strain evidence="1 2">NEG-M</strain>
    </source>
</reference>
<dbReference type="OMA" id="WRANIVQ"/>
<dbReference type="GeneID" id="8859013"/>
<dbReference type="AlphaFoldDB" id="D2VBG0"/>
<gene>
    <name evidence="1" type="ORF">NAEGRDRAFT_66205</name>
</gene>
<dbReference type="OrthoDB" id="10363803at2759"/>
<accession>D2VBG0</accession>
<dbReference type="EMBL" id="GG738861">
    <property type="protein sequence ID" value="EFC45901.1"/>
    <property type="molecule type" value="Genomic_DNA"/>
</dbReference>
<proteinExistence type="predicted"/>
<dbReference type="KEGG" id="ngr:NAEGRDRAFT_66205"/>
<protein>
    <submittedName>
        <fullName evidence="1">Predicted protein</fullName>
    </submittedName>
</protein>
<dbReference type="RefSeq" id="XP_002678645.1">
    <property type="nucleotide sequence ID" value="XM_002678599.1"/>
</dbReference>
<name>D2VBG0_NAEGR</name>
<evidence type="ECO:0000313" key="1">
    <source>
        <dbReference type="EMBL" id="EFC45901.1"/>
    </source>
</evidence>